<name>A0A484ZL39_9GAMM</name>
<dbReference type="SUPFAM" id="SSF159672">
    <property type="entry name" value="CbiG N-terminal domain-like"/>
    <property type="match status" value="1"/>
</dbReference>
<dbReference type="GO" id="GO:0046026">
    <property type="term" value="F:precorrin-4 C11-methyltransferase activity"/>
    <property type="evidence" value="ECO:0007669"/>
    <property type="project" value="InterPro"/>
</dbReference>
<evidence type="ECO:0000313" key="10">
    <source>
        <dbReference type="EMBL" id="VFS48628.1"/>
    </source>
</evidence>
<dbReference type="Gene3D" id="3.30.420.180">
    <property type="entry name" value="CobE/GbiG C-terminal domain"/>
    <property type="match status" value="1"/>
</dbReference>
<evidence type="ECO:0000256" key="2">
    <source>
        <dbReference type="ARBA" id="ARBA00005879"/>
    </source>
</evidence>
<dbReference type="InterPro" id="IPR014777">
    <property type="entry name" value="4pyrrole_Mease_sub1"/>
</dbReference>
<dbReference type="InterPro" id="IPR035996">
    <property type="entry name" value="4pyrrol_Methylase_sf"/>
</dbReference>
<dbReference type="SUPFAM" id="SSF159664">
    <property type="entry name" value="CobE/GbiG C-terminal domain-like"/>
    <property type="match status" value="1"/>
</dbReference>
<dbReference type="InterPro" id="IPR006362">
    <property type="entry name" value="Cbl_synth_CobM/CibF"/>
</dbReference>
<dbReference type="Pfam" id="PF11761">
    <property type="entry name" value="CbiG_mid"/>
    <property type="match status" value="1"/>
</dbReference>
<accession>A0A484ZL39</accession>
<dbReference type="Pfam" id="PF00590">
    <property type="entry name" value="TP_methylase"/>
    <property type="match status" value="1"/>
</dbReference>
<dbReference type="Pfam" id="PF11760">
    <property type="entry name" value="CbiG_N"/>
    <property type="match status" value="1"/>
</dbReference>
<dbReference type="InterPro" id="IPR021745">
    <property type="entry name" value="CbiG_mid"/>
</dbReference>
<dbReference type="Proteomes" id="UP000373449">
    <property type="component" value="Unassembled WGS sequence"/>
</dbReference>
<dbReference type="GO" id="GO:0032259">
    <property type="term" value="P:methylation"/>
    <property type="evidence" value="ECO:0007669"/>
    <property type="project" value="UniProtKB-KW"/>
</dbReference>
<proteinExistence type="inferred from homology"/>
<evidence type="ECO:0000259" key="6">
    <source>
        <dbReference type="Pfam" id="PF00590"/>
    </source>
</evidence>
<dbReference type="UniPathway" id="UPA00148"/>
<keyword evidence="5" id="KW-0949">S-adenosyl-L-methionine</keyword>
<dbReference type="EC" id="2.1.1.-" evidence="10"/>
<feature type="domain" description="Cobalamin biosynthesis central region" evidence="9">
    <location>
        <begin position="394"/>
        <end position="468"/>
    </location>
</feature>
<organism evidence="10 11">
    <name type="scientific">Budvicia aquatica</name>
    <dbReference type="NCBI Taxonomy" id="82979"/>
    <lineage>
        <taxon>Bacteria</taxon>
        <taxon>Pseudomonadati</taxon>
        <taxon>Pseudomonadota</taxon>
        <taxon>Gammaproteobacteria</taxon>
        <taxon>Enterobacterales</taxon>
        <taxon>Budviciaceae</taxon>
        <taxon>Budvicia</taxon>
    </lineage>
</organism>
<dbReference type="NCBIfam" id="NF012017">
    <property type="entry name" value="PRK15473.1"/>
    <property type="match status" value="1"/>
</dbReference>
<sequence length="581" mass="62603">MPERFDFDTSKVWFVGAGPGDKTLITLKGYRLLQQAQVVIYAGSLINTELLEYCPADAECHDSASLTLHQITDLMIGGVKAGKLVVRLQTGDLSLYGSIREQGEVLSEHGISFVSVPGVSSFLGAASQLGVEYTVPEVSQSLIITRIEGRTPMPPKESLESFAAHQTSMAIFLSVQDITGVVKQLTSGGYPPETPVAVVYKATWEDCQIVRATLADIAERVKASGICKTALILVGRSSVMSITIQNFMMRDSAMSTVRPDLSIALFCLTPGGVALARRLRPHLKMSCFTSPALIEPGFIPFDGGFANALRQAFGQYDRLIVIGATGVTVRVLAPVLHDKLTDPAVVVLDEQGQFAISLLSGHVGGANQLARQLADILGGQAVITTATDVNNMAALDQLAGEIDGRIDNFRDSVKTVNQMLVSGKKVGIWWHPALVAQKERVDTRGFVPVEDLAALPELDGLVYISYHREMLRLNVPTFKLVPRRVVVGIGCRRGVDPVLVAQMLSAHLADNDLDPLALKAIGSVDLKRDEPALNQLARSSGVPFQLFPVSALSELEHLFPVSDFVRQTVGAAVFLNRLPGC</sequence>
<dbReference type="Gene3D" id="3.30.950.10">
    <property type="entry name" value="Methyltransferase, Cobalt-precorrin-4 Transmethylase, Domain 2"/>
    <property type="match status" value="1"/>
</dbReference>
<gene>
    <name evidence="10" type="primary">cbiF</name>
    <name evidence="10" type="ORF">NCTC12282_03296</name>
</gene>
<dbReference type="PANTHER" id="PTHR37477">
    <property type="entry name" value="COBALT-PRECORRIN-5A HYDROLASE"/>
    <property type="match status" value="1"/>
</dbReference>
<evidence type="ECO:0000313" key="11">
    <source>
        <dbReference type="Proteomes" id="UP000373449"/>
    </source>
</evidence>
<dbReference type="EMBL" id="CAADJA010000002">
    <property type="protein sequence ID" value="VFS48628.1"/>
    <property type="molecule type" value="Genomic_DNA"/>
</dbReference>
<evidence type="ECO:0000256" key="5">
    <source>
        <dbReference type="ARBA" id="ARBA00022691"/>
    </source>
</evidence>
<reference evidence="10 11" key="1">
    <citation type="submission" date="2019-03" db="EMBL/GenBank/DDBJ databases">
        <authorList>
            <consortium name="Pathogen Informatics"/>
        </authorList>
    </citation>
    <scope>NUCLEOTIDE SEQUENCE [LARGE SCALE GENOMIC DNA]</scope>
    <source>
        <strain evidence="10 11">NCTC12282</strain>
    </source>
</reference>
<dbReference type="InterPro" id="IPR000878">
    <property type="entry name" value="4pyrrol_Mease"/>
</dbReference>
<evidence type="ECO:0000256" key="4">
    <source>
        <dbReference type="ARBA" id="ARBA00022679"/>
    </source>
</evidence>
<dbReference type="InterPro" id="IPR003043">
    <property type="entry name" value="Uropor_MeTrfase_CS"/>
</dbReference>
<dbReference type="CDD" id="cd11641">
    <property type="entry name" value="Precorrin-4_C11-MT"/>
    <property type="match status" value="1"/>
</dbReference>
<dbReference type="SUPFAM" id="SSF53790">
    <property type="entry name" value="Tetrapyrrole methylase"/>
    <property type="match status" value="1"/>
</dbReference>
<dbReference type="InterPro" id="IPR002750">
    <property type="entry name" value="CobE/GbiG_C"/>
</dbReference>
<dbReference type="Pfam" id="PF01890">
    <property type="entry name" value="CbiG_C"/>
    <property type="match status" value="1"/>
</dbReference>
<dbReference type="InterPro" id="IPR036518">
    <property type="entry name" value="CobE/GbiG_C_sf"/>
</dbReference>
<feature type="domain" description="CobE/GbiG C-terminal" evidence="7">
    <location>
        <begin position="485"/>
        <end position="571"/>
    </location>
</feature>
<protein>
    <submittedName>
        <fullName evidence="10">Cobalt-precorrin-4 C(11)-methyltransferase</fullName>
        <ecNumber evidence="10">2.1.1.-</ecNumber>
    </submittedName>
</protein>
<dbReference type="InterPro" id="IPR021744">
    <property type="entry name" value="CbiG_N"/>
</dbReference>
<dbReference type="NCBIfam" id="TIGR01465">
    <property type="entry name" value="cobM_cbiF"/>
    <property type="match status" value="1"/>
</dbReference>
<dbReference type="Gene3D" id="3.40.50.11220">
    <property type="match status" value="1"/>
</dbReference>
<dbReference type="PANTHER" id="PTHR37477:SF1">
    <property type="entry name" value="COBALT-PRECORRIN-5A HYDROLASE"/>
    <property type="match status" value="1"/>
</dbReference>
<dbReference type="InterPro" id="IPR052553">
    <property type="entry name" value="CbiG_hydrolase"/>
</dbReference>
<dbReference type="InterPro" id="IPR014776">
    <property type="entry name" value="4pyrrole_Mease_sub2"/>
</dbReference>
<feature type="domain" description="Cobalamin synthesis G N-terminal" evidence="8">
    <location>
        <begin position="308"/>
        <end position="388"/>
    </location>
</feature>
<evidence type="ECO:0000256" key="1">
    <source>
        <dbReference type="ARBA" id="ARBA00004953"/>
    </source>
</evidence>
<evidence type="ECO:0000259" key="9">
    <source>
        <dbReference type="Pfam" id="PF11761"/>
    </source>
</evidence>
<comment type="pathway">
    <text evidence="1">Cofactor biosynthesis; adenosylcobalamin biosynthesis.</text>
</comment>
<dbReference type="AlphaFoldDB" id="A0A484ZL39"/>
<dbReference type="GO" id="GO:0009236">
    <property type="term" value="P:cobalamin biosynthetic process"/>
    <property type="evidence" value="ECO:0007669"/>
    <property type="project" value="UniProtKB-UniPathway"/>
</dbReference>
<evidence type="ECO:0000259" key="8">
    <source>
        <dbReference type="Pfam" id="PF11760"/>
    </source>
</evidence>
<keyword evidence="4 10" id="KW-0808">Transferase</keyword>
<comment type="similarity">
    <text evidence="2">Belongs to the precorrin methyltransferase family.</text>
</comment>
<feature type="domain" description="Tetrapyrrole methylase" evidence="6">
    <location>
        <begin position="11"/>
        <end position="217"/>
    </location>
</feature>
<dbReference type="InterPro" id="IPR038029">
    <property type="entry name" value="GbiG_N_sf"/>
</dbReference>
<evidence type="ECO:0000259" key="7">
    <source>
        <dbReference type="Pfam" id="PF01890"/>
    </source>
</evidence>
<evidence type="ECO:0000256" key="3">
    <source>
        <dbReference type="ARBA" id="ARBA00022603"/>
    </source>
</evidence>
<dbReference type="PROSITE" id="PS00839">
    <property type="entry name" value="SUMT_1"/>
    <property type="match status" value="1"/>
</dbReference>
<keyword evidence="3 10" id="KW-0489">Methyltransferase</keyword>
<dbReference type="Gene3D" id="3.40.1010.10">
    <property type="entry name" value="Cobalt-precorrin-4 Transmethylase, Domain 1"/>
    <property type="match status" value="1"/>
</dbReference>